<reference evidence="6 7" key="1">
    <citation type="journal article" date="2024" name="Chem. Sci.">
        <title>Discovery of megapolipeptins by genome mining of a Burkholderiales bacteria collection.</title>
        <authorList>
            <person name="Paulo B.S."/>
            <person name="Recchia M.J.J."/>
            <person name="Lee S."/>
            <person name="Fergusson C.H."/>
            <person name="Romanowski S.B."/>
            <person name="Hernandez A."/>
            <person name="Krull N."/>
            <person name="Liu D.Y."/>
            <person name="Cavanagh H."/>
            <person name="Bos A."/>
            <person name="Gray C.A."/>
            <person name="Murphy B.T."/>
            <person name="Linington R.G."/>
            <person name="Eustaquio A.S."/>
        </authorList>
    </citation>
    <scope>NUCLEOTIDE SEQUENCE [LARGE SCALE GENOMIC DNA]</scope>
    <source>
        <strain evidence="6 7">RL21-008-BIB-A</strain>
    </source>
</reference>
<name>A0ABW9AFU8_9BURK</name>
<evidence type="ECO:0000313" key="7">
    <source>
        <dbReference type="Proteomes" id="UP001629246"/>
    </source>
</evidence>
<dbReference type="Gene3D" id="3.40.190.290">
    <property type="match status" value="1"/>
</dbReference>
<keyword evidence="2" id="KW-0805">Transcription regulation</keyword>
<keyword evidence="3" id="KW-0238">DNA-binding</keyword>
<dbReference type="EMBL" id="JAQQFM010000008">
    <property type="protein sequence ID" value="MFL9926297.1"/>
    <property type="molecule type" value="Genomic_DNA"/>
</dbReference>
<dbReference type="InterPro" id="IPR036390">
    <property type="entry name" value="WH_DNA-bd_sf"/>
</dbReference>
<protein>
    <submittedName>
        <fullName evidence="6">LysR family transcriptional regulator</fullName>
    </submittedName>
</protein>
<evidence type="ECO:0000256" key="4">
    <source>
        <dbReference type="ARBA" id="ARBA00023163"/>
    </source>
</evidence>
<comment type="similarity">
    <text evidence="1">Belongs to the LysR transcriptional regulatory family.</text>
</comment>
<keyword evidence="7" id="KW-1185">Reference proteome</keyword>
<dbReference type="Proteomes" id="UP001629246">
    <property type="component" value="Unassembled WGS sequence"/>
</dbReference>
<comment type="caution">
    <text evidence="6">The sequence shown here is derived from an EMBL/GenBank/DDBJ whole genome shotgun (WGS) entry which is preliminary data.</text>
</comment>
<evidence type="ECO:0000313" key="6">
    <source>
        <dbReference type="EMBL" id="MFL9926297.1"/>
    </source>
</evidence>
<feature type="domain" description="HTH lysR-type" evidence="5">
    <location>
        <begin position="2"/>
        <end position="59"/>
    </location>
</feature>
<dbReference type="Pfam" id="PF03466">
    <property type="entry name" value="LysR_substrate"/>
    <property type="match status" value="1"/>
</dbReference>
<dbReference type="InterPro" id="IPR005119">
    <property type="entry name" value="LysR_subst-bd"/>
</dbReference>
<dbReference type="RefSeq" id="WP_408159505.1">
    <property type="nucleotide sequence ID" value="NZ_JAQQFM010000008.1"/>
</dbReference>
<dbReference type="PANTHER" id="PTHR30537:SF21">
    <property type="entry name" value="HTH-TYPE TRANSCRIPTIONAL REGULATOR SINR-RELATED"/>
    <property type="match status" value="1"/>
</dbReference>
<organism evidence="6 7">
    <name type="scientific">Herbaspirillum lusitanum</name>
    <dbReference type="NCBI Taxonomy" id="213312"/>
    <lineage>
        <taxon>Bacteria</taxon>
        <taxon>Pseudomonadati</taxon>
        <taxon>Pseudomonadota</taxon>
        <taxon>Betaproteobacteria</taxon>
        <taxon>Burkholderiales</taxon>
        <taxon>Oxalobacteraceae</taxon>
        <taxon>Herbaspirillum</taxon>
    </lineage>
</organism>
<dbReference type="SUPFAM" id="SSF53850">
    <property type="entry name" value="Periplasmic binding protein-like II"/>
    <property type="match status" value="1"/>
</dbReference>
<gene>
    <name evidence="6" type="ORF">PQR62_18625</name>
</gene>
<keyword evidence="4" id="KW-0804">Transcription</keyword>
<dbReference type="InterPro" id="IPR058163">
    <property type="entry name" value="LysR-type_TF_proteobact-type"/>
</dbReference>
<accession>A0ABW9AFU8</accession>
<dbReference type="Pfam" id="PF00126">
    <property type="entry name" value="HTH_1"/>
    <property type="match status" value="1"/>
</dbReference>
<evidence type="ECO:0000256" key="2">
    <source>
        <dbReference type="ARBA" id="ARBA00023015"/>
    </source>
</evidence>
<proteinExistence type="inferred from homology"/>
<evidence type="ECO:0000259" key="5">
    <source>
        <dbReference type="PROSITE" id="PS50931"/>
    </source>
</evidence>
<dbReference type="Gene3D" id="1.10.10.10">
    <property type="entry name" value="Winged helix-like DNA-binding domain superfamily/Winged helix DNA-binding domain"/>
    <property type="match status" value="1"/>
</dbReference>
<dbReference type="PROSITE" id="PS50931">
    <property type="entry name" value="HTH_LYSR"/>
    <property type="match status" value="1"/>
</dbReference>
<dbReference type="SUPFAM" id="SSF46785">
    <property type="entry name" value="Winged helix' DNA-binding domain"/>
    <property type="match status" value="1"/>
</dbReference>
<dbReference type="CDD" id="cd08422">
    <property type="entry name" value="PBP2_CrgA_like"/>
    <property type="match status" value="1"/>
</dbReference>
<dbReference type="PANTHER" id="PTHR30537">
    <property type="entry name" value="HTH-TYPE TRANSCRIPTIONAL REGULATOR"/>
    <property type="match status" value="1"/>
</dbReference>
<dbReference type="InterPro" id="IPR036388">
    <property type="entry name" value="WH-like_DNA-bd_sf"/>
</dbReference>
<evidence type="ECO:0000256" key="1">
    <source>
        <dbReference type="ARBA" id="ARBA00009437"/>
    </source>
</evidence>
<sequence>MIRLEDLTLFVRSAALGSFSQAAREVDLLPGQVSAAIQRLERDLDIRLFARSTRSLRLTEEGERYLPYAVDALATLREAQEQLRGDDAELNGTLQVAAPSDLGRNVLLPWLSEFRRTHPKLNLRLLLSDQVADVFRDPVDVAIRYGRSEDASFVALPLAPHNRRVLVASPDYLARRGEPQTLEQLREHPCLLYQLQGRVYDKWFFPDPDPAARADGGSTIPVSGPLVTDDADIVRRWAVGGEGIAYKSWLDVGADVRARRLQILLPQHVCEPTPLHMVCPHRRQFSPAVRQLHALLESRFSALGEDMEREITLRRHS</sequence>
<dbReference type="InterPro" id="IPR000847">
    <property type="entry name" value="LysR_HTH_N"/>
</dbReference>
<evidence type="ECO:0000256" key="3">
    <source>
        <dbReference type="ARBA" id="ARBA00023125"/>
    </source>
</evidence>